<proteinExistence type="predicted"/>
<dbReference type="EMBL" id="GBRH01269580">
    <property type="protein sequence ID" value="JAD28315.1"/>
    <property type="molecule type" value="Transcribed_RNA"/>
</dbReference>
<accession>A0A0A8YUZ2</accession>
<organism evidence="1">
    <name type="scientific">Arundo donax</name>
    <name type="common">Giant reed</name>
    <name type="synonym">Donax arundinaceus</name>
    <dbReference type="NCBI Taxonomy" id="35708"/>
    <lineage>
        <taxon>Eukaryota</taxon>
        <taxon>Viridiplantae</taxon>
        <taxon>Streptophyta</taxon>
        <taxon>Embryophyta</taxon>
        <taxon>Tracheophyta</taxon>
        <taxon>Spermatophyta</taxon>
        <taxon>Magnoliopsida</taxon>
        <taxon>Liliopsida</taxon>
        <taxon>Poales</taxon>
        <taxon>Poaceae</taxon>
        <taxon>PACMAD clade</taxon>
        <taxon>Arundinoideae</taxon>
        <taxon>Arundineae</taxon>
        <taxon>Arundo</taxon>
    </lineage>
</organism>
<evidence type="ECO:0000313" key="1">
    <source>
        <dbReference type="EMBL" id="JAD28315.1"/>
    </source>
</evidence>
<reference evidence="1" key="2">
    <citation type="journal article" date="2015" name="Data Brief">
        <title>Shoot transcriptome of the giant reed, Arundo donax.</title>
        <authorList>
            <person name="Barrero R.A."/>
            <person name="Guerrero F.D."/>
            <person name="Moolhuijzen P."/>
            <person name="Goolsby J.A."/>
            <person name="Tidwell J."/>
            <person name="Bellgard S.E."/>
            <person name="Bellgard M.I."/>
        </authorList>
    </citation>
    <scope>NUCLEOTIDE SEQUENCE</scope>
    <source>
        <tissue evidence="1">Shoot tissue taken approximately 20 cm above the soil surface</tissue>
    </source>
</reference>
<sequence>MYIQMPLSALPQANPFEMVRVCIRAREFISI</sequence>
<name>A0A0A8YUZ2_ARUDO</name>
<protein>
    <submittedName>
        <fullName evidence="1">Uncharacterized protein</fullName>
    </submittedName>
</protein>
<reference evidence="1" key="1">
    <citation type="submission" date="2014-09" db="EMBL/GenBank/DDBJ databases">
        <authorList>
            <person name="Magalhaes I.L.F."/>
            <person name="Oliveira U."/>
            <person name="Santos F.R."/>
            <person name="Vidigal T.H.D.A."/>
            <person name="Brescovit A.D."/>
            <person name="Santos A.J."/>
        </authorList>
    </citation>
    <scope>NUCLEOTIDE SEQUENCE</scope>
    <source>
        <tissue evidence="1">Shoot tissue taken approximately 20 cm above the soil surface</tissue>
    </source>
</reference>
<dbReference type="AlphaFoldDB" id="A0A0A8YUZ2"/>